<evidence type="ECO:0000256" key="1">
    <source>
        <dbReference type="ARBA" id="ARBA00001933"/>
    </source>
</evidence>
<evidence type="ECO:0000256" key="6">
    <source>
        <dbReference type="ARBA" id="ARBA00023239"/>
    </source>
</evidence>
<gene>
    <name evidence="9" type="primary">megL</name>
    <name evidence="9" type="ORF">ACFSCX_22820</name>
</gene>
<evidence type="ECO:0000256" key="8">
    <source>
        <dbReference type="RuleBase" id="RU362118"/>
    </source>
</evidence>
<dbReference type="GO" id="GO:0018826">
    <property type="term" value="F:methionine gamma-lyase activity"/>
    <property type="evidence" value="ECO:0007669"/>
    <property type="project" value="UniProtKB-EC"/>
</dbReference>
<dbReference type="InterPro" id="IPR006237">
    <property type="entry name" value="L-Met_gamma_lys"/>
</dbReference>
<dbReference type="NCBIfam" id="TIGR01328">
    <property type="entry name" value="met_gam_lyase"/>
    <property type="match status" value="1"/>
</dbReference>
<comment type="catalytic activity">
    <reaction evidence="7">
        <text>L-methionine + H2O = methanethiol + 2-oxobutanoate + NH4(+)</text>
        <dbReference type="Rhea" id="RHEA:23800"/>
        <dbReference type="ChEBI" id="CHEBI:15377"/>
        <dbReference type="ChEBI" id="CHEBI:16007"/>
        <dbReference type="ChEBI" id="CHEBI:16763"/>
        <dbReference type="ChEBI" id="CHEBI:28938"/>
        <dbReference type="ChEBI" id="CHEBI:57844"/>
        <dbReference type="EC" id="4.4.1.11"/>
    </reaction>
</comment>
<dbReference type="InterPro" id="IPR015422">
    <property type="entry name" value="PyrdxlP-dep_Trfase_small"/>
</dbReference>
<comment type="cofactor">
    <cofactor evidence="1 8">
        <name>pyridoxal 5'-phosphate</name>
        <dbReference type="ChEBI" id="CHEBI:597326"/>
    </cofactor>
</comment>
<comment type="similarity">
    <text evidence="2">Belongs to the trans-sulfuration enzymes family. L-methionine gamma-lyase subfamily.</text>
</comment>
<dbReference type="InterPro" id="IPR015424">
    <property type="entry name" value="PyrdxlP-dep_Trfase"/>
</dbReference>
<dbReference type="PROSITE" id="PS00868">
    <property type="entry name" value="CYS_MET_METAB_PP"/>
    <property type="match status" value="1"/>
</dbReference>
<dbReference type="EC" id="4.4.1.11" evidence="3"/>
<protein>
    <recommendedName>
        <fullName evidence="4">L-methionine gamma-lyase</fullName>
        <ecNumber evidence="3">4.4.1.11</ecNumber>
    </recommendedName>
</protein>
<reference evidence="10" key="1">
    <citation type="journal article" date="2019" name="Int. J. Syst. Evol. Microbiol.">
        <title>The Global Catalogue of Microorganisms (GCM) 10K type strain sequencing project: providing services to taxonomists for standard genome sequencing and annotation.</title>
        <authorList>
            <consortium name="The Broad Institute Genomics Platform"/>
            <consortium name="The Broad Institute Genome Sequencing Center for Infectious Disease"/>
            <person name="Wu L."/>
            <person name="Ma J."/>
        </authorList>
    </citation>
    <scope>NUCLEOTIDE SEQUENCE [LARGE SCALE GENOMIC DNA]</scope>
    <source>
        <strain evidence="10">CCUG 49339</strain>
    </source>
</reference>
<evidence type="ECO:0000256" key="2">
    <source>
        <dbReference type="ARBA" id="ARBA00008667"/>
    </source>
</evidence>
<organism evidence="9 10">
    <name type="scientific">Bacillus salitolerans</name>
    <dbReference type="NCBI Taxonomy" id="1437434"/>
    <lineage>
        <taxon>Bacteria</taxon>
        <taxon>Bacillati</taxon>
        <taxon>Bacillota</taxon>
        <taxon>Bacilli</taxon>
        <taxon>Bacillales</taxon>
        <taxon>Bacillaceae</taxon>
        <taxon>Bacillus</taxon>
    </lineage>
</organism>
<dbReference type="PIRSF" id="PIRSF001434">
    <property type="entry name" value="CGS"/>
    <property type="match status" value="1"/>
</dbReference>
<dbReference type="InterPro" id="IPR000277">
    <property type="entry name" value="Cys/Met-Metab_PyrdxlP-dep_enz"/>
</dbReference>
<dbReference type="InterPro" id="IPR054542">
    <property type="entry name" value="Cys_met_metab_PP"/>
</dbReference>
<evidence type="ECO:0000256" key="4">
    <source>
        <dbReference type="ARBA" id="ARBA00019040"/>
    </source>
</evidence>
<sequence>MKKEKKFQTNAIHGGYDCQQFEGSLTPPLFQTSTYVFNSALEGERRFSGEEDGMIYSRLGNPTVRLLEDRMALLEGGAKGLAFGSGMAAVSAVLMHHVKKDSHILCSKGIYGCTYGLLTWLKEKFNISFNLSNMQTKEELHESINDKTSCIFIETPINPTMEVIDLTMVVEVAKERGIPVIVDNTFCSPYLQSPLTMGCDFVVHSATKYIGGHGDVVAGILVGQNEEDIVAIAGNERKDIGGIMSPFDAWLLLRGLKTLHVRMDRHCENAEFIAQKLQQHKNIETVIYPSLLTGDKKRIIDSQMKKPGGIISFTIKGDKQEAQTLLDHLQLIKVAVSLGDTESLIQHPATMTHAVVPENERQNMGITDNLIRLSVGLESWEDIWEDLEQALNVISTDRV</sequence>
<keyword evidence="5 8" id="KW-0663">Pyridoxal phosphate</keyword>
<evidence type="ECO:0000256" key="5">
    <source>
        <dbReference type="ARBA" id="ARBA00022898"/>
    </source>
</evidence>
<evidence type="ECO:0000313" key="9">
    <source>
        <dbReference type="EMBL" id="MFD1739318.1"/>
    </source>
</evidence>
<dbReference type="PANTHER" id="PTHR11808">
    <property type="entry name" value="TRANS-SULFURATION ENZYME FAMILY MEMBER"/>
    <property type="match status" value="1"/>
</dbReference>
<dbReference type="PANTHER" id="PTHR11808:SF80">
    <property type="entry name" value="CYSTATHIONINE GAMMA-LYASE"/>
    <property type="match status" value="1"/>
</dbReference>
<keyword evidence="10" id="KW-1185">Reference proteome</keyword>
<dbReference type="Gene3D" id="3.90.1150.10">
    <property type="entry name" value="Aspartate Aminotransferase, domain 1"/>
    <property type="match status" value="1"/>
</dbReference>
<evidence type="ECO:0000256" key="7">
    <source>
        <dbReference type="ARBA" id="ARBA00049180"/>
    </source>
</evidence>
<dbReference type="InterPro" id="IPR015421">
    <property type="entry name" value="PyrdxlP-dep_Trfase_major"/>
</dbReference>
<evidence type="ECO:0000313" key="10">
    <source>
        <dbReference type="Proteomes" id="UP001597214"/>
    </source>
</evidence>
<dbReference type="EMBL" id="JBHUEM010000054">
    <property type="protein sequence ID" value="MFD1739318.1"/>
    <property type="molecule type" value="Genomic_DNA"/>
</dbReference>
<accession>A0ABW4LYM9</accession>
<comment type="caution">
    <text evidence="9">The sequence shown here is derived from an EMBL/GenBank/DDBJ whole genome shotgun (WGS) entry which is preliminary data.</text>
</comment>
<evidence type="ECO:0000256" key="3">
    <source>
        <dbReference type="ARBA" id="ARBA00012222"/>
    </source>
</evidence>
<dbReference type="Proteomes" id="UP001597214">
    <property type="component" value="Unassembled WGS sequence"/>
</dbReference>
<dbReference type="RefSeq" id="WP_377930549.1">
    <property type="nucleotide sequence ID" value="NZ_JBHUEM010000054.1"/>
</dbReference>
<dbReference type="Pfam" id="PF01053">
    <property type="entry name" value="Cys_Met_Meta_PP"/>
    <property type="match status" value="1"/>
</dbReference>
<name>A0ABW4LYM9_9BACI</name>
<dbReference type="SUPFAM" id="SSF53383">
    <property type="entry name" value="PLP-dependent transferases"/>
    <property type="match status" value="1"/>
</dbReference>
<dbReference type="Gene3D" id="3.40.640.10">
    <property type="entry name" value="Type I PLP-dependent aspartate aminotransferase-like (Major domain)"/>
    <property type="match status" value="1"/>
</dbReference>
<dbReference type="CDD" id="cd00614">
    <property type="entry name" value="CGS_like"/>
    <property type="match status" value="1"/>
</dbReference>
<keyword evidence="6 9" id="KW-0456">Lyase</keyword>
<proteinExistence type="inferred from homology"/>
<dbReference type="NCBIfam" id="NF005263">
    <property type="entry name" value="PRK06767.1"/>
    <property type="match status" value="1"/>
</dbReference>